<dbReference type="SUPFAM" id="SSF53474">
    <property type="entry name" value="alpha/beta-Hydrolases"/>
    <property type="match status" value="1"/>
</dbReference>
<sequence length="339" mass="35647">MKKKYLNAIVLTTGMLISGGSVVHAGLFSFLSPKASWQNCDVKSCSVGGSTNVTSSYAKTKYPIVLAHGMSGFSAVGPLQYWHGITEDLVSNGANVFVTQQAAFNSSEVRGEQLLLQTKQILAISGAEKVNLVGHSHGTHSIRYVAGLMPDKVASVTAVAGPGKGSNVADVVYDFTQSPVGPIAAPVISAGVNAFGALIGIGSGNYYDQDSLAGLWSLTTAGAAEFNQRFPAGIPTAACGSGRELESNGVRYYSWTGISPFTNALDPFDYALTATSLLIPGDSDGLVPRCSSHLGTVIRDNYAFNHLDEVNQVLGLVGFLQNPVTPFRLQANRLKNLNL</sequence>
<evidence type="ECO:0000313" key="2">
    <source>
        <dbReference type="EMBL" id="QBQ16490.1"/>
    </source>
</evidence>
<dbReference type="Proteomes" id="UP000463868">
    <property type="component" value="Chromosome"/>
</dbReference>
<dbReference type="EMBL" id="CP038009">
    <property type="protein sequence ID" value="QBQ16490.1"/>
    <property type="molecule type" value="Genomic_DNA"/>
</dbReference>
<dbReference type="InterPro" id="IPR000073">
    <property type="entry name" value="AB_hydrolase_1"/>
</dbReference>
<protein>
    <submittedName>
        <fullName evidence="2">Triacylglycerol lipase</fullName>
    </submittedName>
</protein>
<dbReference type="RefSeq" id="WP_005081133.1">
    <property type="nucleotide sequence ID" value="NZ_BBSE01000010.1"/>
</dbReference>
<name>A0A2K8PWH0_ACIHA</name>
<gene>
    <name evidence="3" type="ORF">AhaeAN43_09715</name>
    <name evidence="2" type="ORF">AHTJR_09445</name>
</gene>
<proteinExistence type="predicted"/>
<evidence type="ECO:0000313" key="4">
    <source>
        <dbReference type="Proteomes" id="UP000294395"/>
    </source>
</evidence>
<reference evidence="2 4" key="2">
    <citation type="submission" date="2019-03" db="EMBL/GenBank/DDBJ databases">
        <title>Complete genome sequence of two outbreak-associated Acinetobacter haemolyticus strains.</title>
        <authorList>
            <person name="Bai L."/>
            <person name="Zhang S.-C."/>
            <person name="Deng Y."/>
            <person name="Song C.-C."/>
            <person name="Kang G.-B."/>
            <person name="Dong Y."/>
            <person name="Wang Y."/>
            <person name="Gao F."/>
            <person name="Huang H."/>
        </authorList>
    </citation>
    <scope>NUCLEOTIDE SEQUENCE [LARGE SCALE GENOMIC DNA]</scope>
    <source>
        <strain evidence="2 4">TJR01</strain>
    </source>
</reference>
<feature type="domain" description="AB hydrolase-1" evidence="1">
    <location>
        <begin position="62"/>
        <end position="289"/>
    </location>
</feature>
<organism evidence="2 4">
    <name type="scientific">Acinetobacter haemolyticus</name>
    <dbReference type="NCBI Taxonomy" id="29430"/>
    <lineage>
        <taxon>Bacteria</taxon>
        <taxon>Pseudomonadati</taxon>
        <taxon>Pseudomonadota</taxon>
        <taxon>Gammaproteobacteria</taxon>
        <taxon>Moraxellales</taxon>
        <taxon>Moraxellaceae</taxon>
        <taxon>Acinetobacter</taxon>
    </lineage>
</organism>
<evidence type="ECO:0000259" key="1">
    <source>
        <dbReference type="Pfam" id="PF00561"/>
    </source>
</evidence>
<dbReference type="InterPro" id="IPR029058">
    <property type="entry name" value="AB_hydrolase_fold"/>
</dbReference>
<evidence type="ECO:0000313" key="3">
    <source>
        <dbReference type="EMBL" id="QHI13636.1"/>
    </source>
</evidence>
<reference evidence="3 5" key="1">
    <citation type="submission" date="2018-08" db="EMBL/GenBank/DDBJ databases">
        <title>Analysis of the genomic diversity of Mexican Acinetobacter haemolyticus clinical isolates.</title>
        <authorList>
            <person name="Castro-Jaimes S."/>
            <person name="Cevallos M.A."/>
        </authorList>
    </citation>
    <scope>NUCLEOTIDE SEQUENCE [LARGE SCALE GENOMIC DNA]</scope>
    <source>
        <strain evidence="3 5">AN43</strain>
    </source>
</reference>
<dbReference type="Gene3D" id="3.40.50.1820">
    <property type="entry name" value="alpha/beta hydrolase"/>
    <property type="match status" value="1"/>
</dbReference>
<accession>A0A2K8PWH0</accession>
<dbReference type="Proteomes" id="UP000294395">
    <property type="component" value="Chromosome"/>
</dbReference>
<dbReference type="EMBL" id="CP031976">
    <property type="protein sequence ID" value="QHI13636.1"/>
    <property type="molecule type" value="Genomic_DNA"/>
</dbReference>
<evidence type="ECO:0000313" key="5">
    <source>
        <dbReference type="Proteomes" id="UP000463868"/>
    </source>
</evidence>
<dbReference type="SMR" id="A0A2K8PWH0"/>
<dbReference type="GeneID" id="56329515"/>
<dbReference type="AlphaFoldDB" id="A0A2K8PWH0"/>
<dbReference type="Pfam" id="PF00561">
    <property type="entry name" value="Abhydrolase_1"/>
    <property type="match status" value="1"/>
</dbReference>